<dbReference type="Proteomes" id="UP001314241">
    <property type="component" value="Unassembled WGS sequence"/>
</dbReference>
<gene>
    <name evidence="2" type="ORF">R54876_GBNLAHCA_01044</name>
</gene>
<keyword evidence="1" id="KW-0472">Membrane</keyword>
<comment type="caution">
    <text evidence="2">The sequence shown here is derived from an EMBL/GenBank/DDBJ whole genome shotgun (WGS) entry which is preliminary data.</text>
</comment>
<accession>A0ABM9N5K1</accession>
<sequence length="83" mass="9452">MESAVENIIQSIADHPLWVGLFGGVLLIIGVIWQWASDRDELAQIHDPQAREIAKLRMQLRKNASAQLLQQQNTWNSTSNHSY</sequence>
<keyword evidence="3" id="KW-1185">Reference proteome</keyword>
<proteinExistence type="predicted"/>
<protein>
    <submittedName>
        <fullName evidence="2">Uncharacterized protein</fullName>
    </submittedName>
</protein>
<reference evidence="2 3" key="1">
    <citation type="submission" date="2024-01" db="EMBL/GenBank/DDBJ databases">
        <authorList>
            <person name="Botero Cardona J."/>
        </authorList>
    </citation>
    <scope>NUCLEOTIDE SEQUENCE [LARGE SCALE GENOMIC DNA]</scope>
    <source>
        <strain evidence="2 3">LMG 33000</strain>
    </source>
</reference>
<name>A0ABM9N5K1_9LACO</name>
<keyword evidence="1" id="KW-0812">Transmembrane</keyword>
<dbReference type="RefSeq" id="WP_349642023.1">
    <property type="nucleotide sequence ID" value="NZ_CAWVOH010000002.1"/>
</dbReference>
<organism evidence="2 3">
    <name type="scientific">Eupransor demetentiae</name>
    <dbReference type="NCBI Taxonomy" id="3109584"/>
    <lineage>
        <taxon>Bacteria</taxon>
        <taxon>Bacillati</taxon>
        <taxon>Bacillota</taxon>
        <taxon>Bacilli</taxon>
        <taxon>Lactobacillales</taxon>
        <taxon>Lactobacillaceae</taxon>
        <taxon>Eupransor</taxon>
    </lineage>
</organism>
<evidence type="ECO:0000313" key="2">
    <source>
        <dbReference type="EMBL" id="CAK8054475.1"/>
    </source>
</evidence>
<keyword evidence="1" id="KW-1133">Transmembrane helix</keyword>
<feature type="transmembrane region" description="Helical" evidence="1">
    <location>
        <begin position="17"/>
        <end position="36"/>
    </location>
</feature>
<dbReference type="EMBL" id="CAWVOH010000002">
    <property type="protein sequence ID" value="CAK8054475.1"/>
    <property type="molecule type" value="Genomic_DNA"/>
</dbReference>
<evidence type="ECO:0000313" key="3">
    <source>
        <dbReference type="Proteomes" id="UP001314241"/>
    </source>
</evidence>
<evidence type="ECO:0000256" key="1">
    <source>
        <dbReference type="SAM" id="Phobius"/>
    </source>
</evidence>